<dbReference type="EMBL" id="LGTL01000002">
    <property type="protein sequence ID" value="KPA85179.1"/>
    <property type="molecule type" value="Genomic_DNA"/>
</dbReference>
<dbReference type="AlphaFoldDB" id="A0A0M9G8T6"/>
<dbReference type="EMBL" id="LGTL01000002">
    <property type="protein sequence ID" value="KPA85181.1"/>
    <property type="molecule type" value="Genomic_DNA"/>
</dbReference>
<accession>A0A0M9G8T6</accession>
<feature type="region of interest" description="Disordered" evidence="1">
    <location>
        <begin position="243"/>
        <end position="264"/>
    </location>
</feature>
<dbReference type="EMBL" id="LGTL01000002">
    <property type="protein sequence ID" value="KPA85178.1"/>
    <property type="molecule type" value="Genomic_DNA"/>
</dbReference>
<reference evidence="2 3" key="1">
    <citation type="submission" date="2015-07" db="EMBL/GenBank/DDBJ databases">
        <title>High-quality genome of monoxenous trypanosomatid Leptomonas pyrrhocoris.</title>
        <authorList>
            <person name="Flegontov P."/>
            <person name="Butenko A."/>
            <person name="Firsov S."/>
            <person name="Vlcek C."/>
            <person name="Logacheva M.D."/>
            <person name="Field M."/>
            <person name="Filatov D."/>
            <person name="Flegontova O."/>
            <person name="Gerasimov E."/>
            <person name="Jackson A.P."/>
            <person name="Kelly S."/>
            <person name="Opperdoes F."/>
            <person name="O'Reilly A."/>
            <person name="Votypka J."/>
            <person name="Yurchenko V."/>
            <person name="Lukes J."/>
        </authorList>
    </citation>
    <scope>NUCLEOTIDE SEQUENCE [LARGE SCALE GENOMIC DNA]</scope>
    <source>
        <strain evidence="2">H10</strain>
    </source>
</reference>
<dbReference type="RefSeq" id="XP_015663620.1">
    <property type="nucleotide sequence ID" value="XM_015798100.1"/>
</dbReference>
<dbReference type="Proteomes" id="UP000037923">
    <property type="component" value="Unassembled WGS sequence"/>
</dbReference>
<keyword evidence="3" id="KW-1185">Reference proteome</keyword>
<organism evidence="2 3">
    <name type="scientific">Leptomonas pyrrhocoris</name>
    <name type="common">Firebug parasite</name>
    <dbReference type="NCBI Taxonomy" id="157538"/>
    <lineage>
        <taxon>Eukaryota</taxon>
        <taxon>Discoba</taxon>
        <taxon>Euglenozoa</taxon>
        <taxon>Kinetoplastea</taxon>
        <taxon>Metakinetoplastina</taxon>
        <taxon>Trypanosomatida</taxon>
        <taxon>Trypanosomatidae</taxon>
        <taxon>Leishmaniinae</taxon>
        <taxon>Leptomonas</taxon>
    </lineage>
</organism>
<dbReference type="RefSeq" id="XP_015663617.1">
    <property type="nucleotide sequence ID" value="XM_015798097.1"/>
</dbReference>
<evidence type="ECO:0000313" key="2">
    <source>
        <dbReference type="EMBL" id="KPA85180.1"/>
    </source>
</evidence>
<dbReference type="EMBL" id="LGTL01000002">
    <property type="protein sequence ID" value="KPA85180.1"/>
    <property type="molecule type" value="Genomic_DNA"/>
</dbReference>
<evidence type="ECO:0000256" key="1">
    <source>
        <dbReference type="SAM" id="MobiDB-lite"/>
    </source>
</evidence>
<dbReference type="OMA" id="DRMELTM"/>
<dbReference type="RefSeq" id="XP_015663618.1">
    <property type="nucleotide sequence ID" value="XM_015798098.1"/>
</dbReference>
<dbReference type="RefSeq" id="XP_015663619.1">
    <property type="nucleotide sequence ID" value="XM_015798099.1"/>
</dbReference>
<comment type="caution">
    <text evidence="2">The sequence shown here is derived from an EMBL/GenBank/DDBJ whole genome shotgun (WGS) entry which is preliminary data.</text>
</comment>
<gene>
    <name evidence="2" type="ORF">ABB37_01548</name>
</gene>
<sequence length="264" mass="30536">MLRLTAPSFIVLQNPTLPRVLKQFTPDRMELMLISIKERKKRARYLGSSFQHYNDRWTMFGAQGTVRRGTRFLLERHHTRAQFVHPEVHRNNVDIRTVKMAGAQFDQLGNYTRTTWDHEIASTNMLNDPTFKQLFRDMPKDQALSMMEAWGVRYIVLDEIRKPSLMDCKYHKHSIYPDKFSWAPDPETNYFRGDAEQKWKGDELIAYADYNAHVQHPANFDDGVPTAKKAAAKPNPWFKATIRKHPASSAEPTATKNASATAAK</sequence>
<proteinExistence type="predicted"/>
<protein>
    <submittedName>
        <fullName evidence="2">Uncharacterized protein</fullName>
    </submittedName>
</protein>
<name>A0A0M9G8T6_LEPPY</name>
<feature type="compositionally biased region" description="Low complexity" evidence="1">
    <location>
        <begin position="253"/>
        <end position="264"/>
    </location>
</feature>
<dbReference type="GeneID" id="26901843"/>
<evidence type="ECO:0000313" key="3">
    <source>
        <dbReference type="Proteomes" id="UP000037923"/>
    </source>
</evidence>
<dbReference type="VEuPathDB" id="TriTrypDB:LpyrH10_02_5220"/>
<dbReference type="OrthoDB" id="275909at2759"/>